<gene>
    <name evidence="1" type="ORF">METZ01_LOCUS403028</name>
</gene>
<name>A0A382VUR2_9ZZZZ</name>
<dbReference type="AlphaFoldDB" id="A0A382VUR2"/>
<evidence type="ECO:0000313" key="1">
    <source>
        <dbReference type="EMBL" id="SVD50174.1"/>
    </source>
</evidence>
<reference evidence="1" key="1">
    <citation type="submission" date="2018-05" db="EMBL/GenBank/DDBJ databases">
        <authorList>
            <person name="Lanie J.A."/>
            <person name="Ng W.-L."/>
            <person name="Kazmierczak K.M."/>
            <person name="Andrzejewski T.M."/>
            <person name="Davidsen T.M."/>
            <person name="Wayne K.J."/>
            <person name="Tettelin H."/>
            <person name="Glass J.I."/>
            <person name="Rusch D."/>
            <person name="Podicherti R."/>
            <person name="Tsui H.-C.T."/>
            <person name="Winkler M.E."/>
        </authorList>
    </citation>
    <scope>NUCLEOTIDE SEQUENCE</scope>
</reference>
<accession>A0A382VUR2</accession>
<proteinExistence type="predicted"/>
<sequence length="128" mass="14605">MEEIQDSGKVWCKGSNRPVHAVRAGNKIFATGKEKDQSIECWVDRDVLCVDLHEPQREIRIARKLSLDLEPTLAGTLFNGFTRTKHADVSIVSSDQESVKEIIIFGETYRAGQYNSMSSREFWNKVYP</sequence>
<dbReference type="EMBL" id="UINC01154729">
    <property type="protein sequence ID" value="SVD50174.1"/>
    <property type="molecule type" value="Genomic_DNA"/>
</dbReference>
<organism evidence="1">
    <name type="scientific">marine metagenome</name>
    <dbReference type="NCBI Taxonomy" id="408172"/>
    <lineage>
        <taxon>unclassified sequences</taxon>
        <taxon>metagenomes</taxon>
        <taxon>ecological metagenomes</taxon>
    </lineage>
</organism>
<protein>
    <submittedName>
        <fullName evidence="1">Uncharacterized protein</fullName>
    </submittedName>
</protein>